<evidence type="ECO:0000256" key="7">
    <source>
        <dbReference type="ARBA" id="ARBA00025527"/>
    </source>
</evidence>
<dbReference type="InterPro" id="IPR036052">
    <property type="entry name" value="TrpB-like_PALP_sf"/>
</dbReference>
<dbReference type="GO" id="GO:0009097">
    <property type="term" value="P:isoleucine biosynthetic process"/>
    <property type="evidence" value="ECO:0007669"/>
    <property type="project" value="TreeGrafter"/>
</dbReference>
<comment type="catalytic activity">
    <reaction evidence="1">
        <text>L-threonine = 2-oxobutanoate + NH4(+)</text>
        <dbReference type="Rhea" id="RHEA:22108"/>
        <dbReference type="ChEBI" id="CHEBI:16763"/>
        <dbReference type="ChEBI" id="CHEBI:28938"/>
        <dbReference type="ChEBI" id="CHEBI:57926"/>
        <dbReference type="EC" id="4.3.1.19"/>
    </reaction>
</comment>
<dbReference type="Gene3D" id="3.40.50.1100">
    <property type="match status" value="2"/>
</dbReference>
<gene>
    <name evidence="10" type="ORF">IAD16_01565</name>
</gene>
<evidence type="ECO:0000256" key="8">
    <source>
        <dbReference type="ARBA" id="ARBA00031427"/>
    </source>
</evidence>
<dbReference type="EMBL" id="DVMO01000024">
    <property type="protein sequence ID" value="HIU27052.1"/>
    <property type="molecule type" value="Genomic_DNA"/>
</dbReference>
<sequence>MRMDGRFTAKEVFEARDRIRDYVYKTPLEQSIYLGRDGREYFFKLECLQTVKSFKIRGAINKMLTLTDEQRKKGVVAISSGNHGASVSYGAKLLGIEKAVVIVPETTPKAKTDKIEFYGGQVLRLGKNYDEADKLGTEYILEHDMTKIDAYYDDVKIYGGQGTVGVEILEQRPDIDTIVVPIGGGGLITGIAVAAKAIKPDIRIIGVQTEACPAMIKALEDHVFYHEYPVTGDTVCDALVGGVGKLSYEIAGDYVDDIIQVSEPSIRKAVKYMIKDEKIIAEGGSCTTVAAVRDFRERVGGKKVALVISGGNIDGDLMVSLLND</sequence>
<dbReference type="InterPro" id="IPR050147">
    <property type="entry name" value="Ser/Thr_Dehydratase"/>
</dbReference>
<proteinExistence type="inferred from homology"/>
<dbReference type="GO" id="GO:0006565">
    <property type="term" value="P:L-serine catabolic process"/>
    <property type="evidence" value="ECO:0007669"/>
    <property type="project" value="TreeGrafter"/>
</dbReference>
<dbReference type="Proteomes" id="UP000824091">
    <property type="component" value="Unassembled WGS sequence"/>
</dbReference>
<evidence type="ECO:0000256" key="6">
    <source>
        <dbReference type="ARBA" id="ARBA00023239"/>
    </source>
</evidence>
<comment type="function">
    <text evidence="7">Catalyzes the anaerobic formation of alpha-ketobutyrate and ammonia from threonine in a two-step reaction. The first step involved a dehydration of threonine and a production of enamine intermediates (aminocrotonate), which tautomerizes to its imine form (iminobutyrate). Both intermediates are unstable and short-lived. The second step is the nonenzymatic hydrolysis of the enamine/imine intermediates to form 2-ketobutyrate and free ammonia. In the low water environment of the cell, the second step is accelerated by RidA.</text>
</comment>
<evidence type="ECO:0000256" key="3">
    <source>
        <dbReference type="ARBA" id="ARBA00010869"/>
    </source>
</evidence>
<reference evidence="10" key="1">
    <citation type="submission" date="2020-10" db="EMBL/GenBank/DDBJ databases">
        <authorList>
            <person name="Gilroy R."/>
        </authorList>
    </citation>
    <scope>NUCLEOTIDE SEQUENCE</scope>
    <source>
        <strain evidence="10">11300</strain>
    </source>
</reference>
<dbReference type="GO" id="GO:0004794">
    <property type="term" value="F:threonine deaminase activity"/>
    <property type="evidence" value="ECO:0007669"/>
    <property type="project" value="UniProtKB-EC"/>
</dbReference>
<evidence type="ECO:0000313" key="11">
    <source>
        <dbReference type="Proteomes" id="UP000824091"/>
    </source>
</evidence>
<comment type="similarity">
    <text evidence="3">Belongs to the serine/threonine dehydratase family.</text>
</comment>
<dbReference type="CDD" id="cd01562">
    <property type="entry name" value="Thr-dehyd"/>
    <property type="match status" value="1"/>
</dbReference>
<name>A0A9D1L8C6_9FIRM</name>
<evidence type="ECO:0000256" key="5">
    <source>
        <dbReference type="ARBA" id="ARBA00022898"/>
    </source>
</evidence>
<dbReference type="FunFam" id="3.40.50.1100:FF:000005">
    <property type="entry name" value="Threonine dehydratase catabolic"/>
    <property type="match status" value="1"/>
</dbReference>
<accession>A0A9D1L8C6</accession>
<dbReference type="GO" id="GO:0006567">
    <property type="term" value="P:L-threonine catabolic process"/>
    <property type="evidence" value="ECO:0007669"/>
    <property type="project" value="TreeGrafter"/>
</dbReference>
<evidence type="ECO:0000313" key="10">
    <source>
        <dbReference type="EMBL" id="HIU27052.1"/>
    </source>
</evidence>
<dbReference type="EC" id="4.3.1.19" evidence="4"/>
<evidence type="ECO:0000259" key="9">
    <source>
        <dbReference type="Pfam" id="PF00291"/>
    </source>
</evidence>
<dbReference type="InterPro" id="IPR001926">
    <property type="entry name" value="TrpB-like_PALP"/>
</dbReference>
<comment type="cofactor">
    <cofactor evidence="2">
        <name>pyridoxal 5'-phosphate</name>
        <dbReference type="ChEBI" id="CHEBI:597326"/>
    </cofactor>
</comment>
<protein>
    <recommendedName>
        <fullName evidence="4">threonine ammonia-lyase</fullName>
        <ecNumber evidence="4">4.3.1.19</ecNumber>
    </recommendedName>
    <alternativeName>
        <fullName evidence="8">Threonine deaminase</fullName>
    </alternativeName>
</protein>
<dbReference type="GO" id="GO:0003941">
    <property type="term" value="F:L-serine ammonia-lyase activity"/>
    <property type="evidence" value="ECO:0007669"/>
    <property type="project" value="TreeGrafter"/>
</dbReference>
<reference evidence="10" key="2">
    <citation type="journal article" date="2021" name="PeerJ">
        <title>Extensive microbial diversity within the chicken gut microbiome revealed by metagenomics and culture.</title>
        <authorList>
            <person name="Gilroy R."/>
            <person name="Ravi A."/>
            <person name="Getino M."/>
            <person name="Pursley I."/>
            <person name="Horton D.L."/>
            <person name="Alikhan N.F."/>
            <person name="Baker D."/>
            <person name="Gharbi K."/>
            <person name="Hall N."/>
            <person name="Watson M."/>
            <person name="Adriaenssens E.M."/>
            <person name="Foster-Nyarko E."/>
            <person name="Jarju S."/>
            <person name="Secka A."/>
            <person name="Antonio M."/>
            <person name="Oren A."/>
            <person name="Chaudhuri R.R."/>
            <person name="La Ragione R."/>
            <person name="Hildebrand F."/>
            <person name="Pallen M.J."/>
        </authorList>
    </citation>
    <scope>NUCLEOTIDE SEQUENCE</scope>
    <source>
        <strain evidence="10">11300</strain>
    </source>
</reference>
<dbReference type="SUPFAM" id="SSF53686">
    <property type="entry name" value="Tryptophan synthase beta subunit-like PLP-dependent enzymes"/>
    <property type="match status" value="1"/>
</dbReference>
<keyword evidence="5" id="KW-0663">Pyridoxal phosphate</keyword>
<dbReference type="PANTHER" id="PTHR48078">
    <property type="entry name" value="THREONINE DEHYDRATASE, MITOCHONDRIAL-RELATED"/>
    <property type="match status" value="1"/>
</dbReference>
<evidence type="ECO:0000256" key="1">
    <source>
        <dbReference type="ARBA" id="ARBA00001274"/>
    </source>
</evidence>
<dbReference type="Pfam" id="PF00291">
    <property type="entry name" value="PALP"/>
    <property type="match status" value="1"/>
</dbReference>
<dbReference type="AlphaFoldDB" id="A0A9D1L8C6"/>
<organism evidence="10 11">
    <name type="scientific">Candidatus Fimisoma avicola</name>
    <dbReference type="NCBI Taxonomy" id="2840826"/>
    <lineage>
        <taxon>Bacteria</taxon>
        <taxon>Bacillati</taxon>
        <taxon>Bacillota</taxon>
        <taxon>Clostridia</taxon>
        <taxon>Eubacteriales</taxon>
        <taxon>Candidatus Fimisoma</taxon>
    </lineage>
</organism>
<dbReference type="PANTHER" id="PTHR48078:SF6">
    <property type="entry name" value="L-THREONINE DEHYDRATASE CATABOLIC TDCB"/>
    <property type="match status" value="1"/>
</dbReference>
<keyword evidence="6" id="KW-0456">Lyase</keyword>
<comment type="caution">
    <text evidence="10">The sequence shown here is derived from an EMBL/GenBank/DDBJ whole genome shotgun (WGS) entry which is preliminary data.</text>
</comment>
<feature type="domain" description="Tryptophan synthase beta chain-like PALP" evidence="9">
    <location>
        <begin position="20"/>
        <end position="310"/>
    </location>
</feature>
<evidence type="ECO:0000256" key="4">
    <source>
        <dbReference type="ARBA" id="ARBA00012096"/>
    </source>
</evidence>
<evidence type="ECO:0000256" key="2">
    <source>
        <dbReference type="ARBA" id="ARBA00001933"/>
    </source>
</evidence>